<evidence type="ECO:0008006" key="3">
    <source>
        <dbReference type="Google" id="ProtNLM"/>
    </source>
</evidence>
<dbReference type="Proteomes" id="UP001623232">
    <property type="component" value="Chromosome"/>
</dbReference>
<dbReference type="EMBL" id="CP123584">
    <property type="protein sequence ID" value="WZK87692.1"/>
    <property type="molecule type" value="Genomic_DNA"/>
</dbReference>
<accession>A0ABZ2XQS5</accession>
<dbReference type="RefSeq" id="WP_406644978.1">
    <property type="nucleotide sequence ID" value="NZ_CP123584.1"/>
</dbReference>
<gene>
    <name evidence="1" type="ORF">QEZ52_13870</name>
</gene>
<proteinExistence type="predicted"/>
<organism evidence="1 2">
    <name type="scientific">Aliisedimentitalea scapharcae</name>
    <dbReference type="NCBI Taxonomy" id="1524259"/>
    <lineage>
        <taxon>Bacteria</taxon>
        <taxon>Pseudomonadati</taxon>
        <taxon>Pseudomonadota</taxon>
        <taxon>Alphaproteobacteria</taxon>
        <taxon>Rhodobacterales</taxon>
        <taxon>Roseobacteraceae</taxon>
        <taxon>Aliisedimentitalea</taxon>
    </lineage>
</organism>
<name>A0ABZ2XQS5_9RHOB</name>
<sequence>MPPFDALPTDFAETGIAIHLKPATTLTRFQVIGERASGTNLTNRLLGRNSPMKSSDVLGWKHGFPHAMAIPDDLVVVGLVRDATSWVRSLHAKPWHSTPDIQRLTFSEFLRTPWHSEIDREDYFKNSGPLGVVGQALQHDRHPLTGRHFETVLDMRTAKLQALLSYFERNCNFILIRAEVVQADPMAATHALLDALSFARPDMFRGVHRRVGSKFKSRVGPRPPTPEILSQPDLEFLRARLDCALERRLGYDY</sequence>
<evidence type="ECO:0000313" key="1">
    <source>
        <dbReference type="EMBL" id="WZK87692.1"/>
    </source>
</evidence>
<evidence type="ECO:0000313" key="2">
    <source>
        <dbReference type="Proteomes" id="UP001623232"/>
    </source>
</evidence>
<keyword evidence="2" id="KW-1185">Reference proteome</keyword>
<protein>
    <recommendedName>
        <fullName evidence="3">Sulfotransferase family protein</fullName>
    </recommendedName>
</protein>
<reference evidence="1 2" key="1">
    <citation type="submission" date="2023-04" db="EMBL/GenBank/DDBJ databases">
        <title>Complete genome sequence of Alisedimentitalea scapharcae.</title>
        <authorList>
            <person name="Rong J.-C."/>
            <person name="Yi M.-L."/>
            <person name="Zhao Q."/>
        </authorList>
    </citation>
    <scope>NUCLEOTIDE SEQUENCE [LARGE SCALE GENOMIC DNA]</scope>
    <source>
        <strain evidence="1 2">KCTC 42119</strain>
    </source>
</reference>